<sequence length="852" mass="95930">MKPNQEISMDLGFPEPAPSANYIVPSLGLDEGIFIFSYLNVFLSYITPHDLPVELLQDAFRSRLSIMDLIMEALKIESGFICLIALFLIISLIPLGIVIGWCCTRGSKNLNGNCIGGDGVPPVDPLTLDEAVGNVIHCRRKVLQFLLQFIVFLLIVSTSAMVITNEQISTAVDQTPDVIRASIKDMESFLKDSHKQILFSVHEGINTVSERLRLDFEEIDKLLGDPIQKELEISTGIESSLDAMNAICSTNYEIIHRIQILHDSIAKAILISHDAFTRIEELQTQLTVLQRQCVGRDRSLCETLKIKSLDETDIIGKLIKLQTDPSLYKMLTLGELDSNEIKMNLSSEIKNTRLILQGFSTRIKVNASKQWTEVNTELTTMKDATMASTNALSFSIREIIDRIDKTWTISLPVLDDFEEMSRSLWSLSLLVAVIIIIITATLLAGLAYGCAHSEHRARLTYVIAATTMSLACIGLGMFSVFVMLLGGHGEVFLCRPLYDSPDYSVLTKLLDRPGLVYQNGTKNGIIGDILKPSGMAWNTTTYNATLGNVLKRCENNQSSYSVFGIERLMNLTDVTELKKYPRLENAIDKLSITAQSFSSYTDNLQRVLEYMYVSSNVDLPSHRADLSTSTPERDLSTFIDQIQRVSLQIQDVATSSRMTTLSTRARRLQTSIFQPLEKTKNDIIYHLTALELQRVPWLTQVNQSLQNLKTAQFFMSQKANEICIAKTRDFKERLKKHFKLNKHHLLSMLNEKVATCRPFFDIFNANRMLLCHHAMSPLNGLWFSAVLCLVFWNLATPLTLALENIHRRIGFARRLRHTNSHQAPADSLIISEQSHWAASSSHRTSGIDRSNW</sequence>
<organism evidence="8 9">
    <name type="scientific">Pseudolycoriella hygida</name>
    <dbReference type="NCBI Taxonomy" id="35572"/>
    <lineage>
        <taxon>Eukaryota</taxon>
        <taxon>Metazoa</taxon>
        <taxon>Ecdysozoa</taxon>
        <taxon>Arthropoda</taxon>
        <taxon>Hexapoda</taxon>
        <taxon>Insecta</taxon>
        <taxon>Pterygota</taxon>
        <taxon>Neoptera</taxon>
        <taxon>Endopterygota</taxon>
        <taxon>Diptera</taxon>
        <taxon>Nematocera</taxon>
        <taxon>Sciaroidea</taxon>
        <taxon>Sciaridae</taxon>
        <taxon>Pseudolycoriella</taxon>
    </lineage>
</organism>
<protein>
    <submittedName>
        <fullName evidence="8">Prominin-1</fullName>
    </submittedName>
</protein>
<keyword evidence="5 7" id="KW-0472">Membrane</keyword>
<feature type="transmembrane region" description="Helical" evidence="7">
    <location>
        <begin position="145"/>
        <end position="163"/>
    </location>
</feature>
<reference evidence="8" key="1">
    <citation type="submission" date="2022-07" db="EMBL/GenBank/DDBJ databases">
        <authorList>
            <person name="Trinca V."/>
            <person name="Uliana J.V.C."/>
            <person name="Torres T.T."/>
            <person name="Ward R.J."/>
            <person name="Monesi N."/>
        </authorList>
    </citation>
    <scope>NUCLEOTIDE SEQUENCE</scope>
    <source>
        <strain evidence="8">HSMRA1968</strain>
        <tissue evidence="8">Whole embryos</tissue>
    </source>
</reference>
<accession>A0A9Q0S8U7</accession>
<dbReference type="Pfam" id="PF05478">
    <property type="entry name" value="Prominin"/>
    <property type="match status" value="1"/>
</dbReference>
<dbReference type="PANTHER" id="PTHR11238">
    <property type="entry name" value="PROMININ ISOFORM D-RELATED"/>
    <property type="match status" value="1"/>
</dbReference>
<keyword evidence="3 7" id="KW-0812">Transmembrane</keyword>
<dbReference type="PANTHER" id="PTHR11238:SF9">
    <property type="entry name" value="PROMININ, ISOFORM D"/>
    <property type="match status" value="1"/>
</dbReference>
<dbReference type="AlphaFoldDB" id="A0A9Q0S8U7"/>
<dbReference type="InterPro" id="IPR008795">
    <property type="entry name" value="Prominin"/>
</dbReference>
<proteinExistence type="inferred from homology"/>
<evidence type="ECO:0000256" key="7">
    <source>
        <dbReference type="SAM" id="Phobius"/>
    </source>
</evidence>
<dbReference type="Proteomes" id="UP001151699">
    <property type="component" value="Chromosome A"/>
</dbReference>
<keyword evidence="9" id="KW-1185">Reference proteome</keyword>
<evidence type="ECO:0000256" key="3">
    <source>
        <dbReference type="ARBA" id="ARBA00022692"/>
    </source>
</evidence>
<keyword evidence="4 7" id="KW-1133">Transmembrane helix</keyword>
<comment type="subcellular location">
    <subcellularLocation>
        <location evidence="1">Membrane</location>
        <topology evidence="1">Multi-pass membrane protein</topology>
    </subcellularLocation>
</comment>
<feature type="transmembrane region" description="Helical" evidence="7">
    <location>
        <begin position="424"/>
        <end position="449"/>
    </location>
</feature>
<evidence type="ECO:0000256" key="5">
    <source>
        <dbReference type="ARBA" id="ARBA00023136"/>
    </source>
</evidence>
<evidence type="ECO:0000256" key="6">
    <source>
        <dbReference type="ARBA" id="ARBA00023180"/>
    </source>
</evidence>
<evidence type="ECO:0000313" key="8">
    <source>
        <dbReference type="EMBL" id="KAJ6647515.1"/>
    </source>
</evidence>
<name>A0A9Q0S8U7_9DIPT</name>
<comment type="similarity">
    <text evidence="2">Belongs to the prominin family.</text>
</comment>
<gene>
    <name evidence="8" type="primary">Prom1</name>
    <name evidence="8" type="ORF">Bhyg_02738</name>
</gene>
<feature type="transmembrane region" description="Helical" evidence="7">
    <location>
        <begin position="781"/>
        <end position="802"/>
    </location>
</feature>
<keyword evidence="6" id="KW-0325">Glycoprotein</keyword>
<dbReference type="EMBL" id="WJQU01000001">
    <property type="protein sequence ID" value="KAJ6647515.1"/>
    <property type="molecule type" value="Genomic_DNA"/>
</dbReference>
<dbReference type="GO" id="GO:0016020">
    <property type="term" value="C:membrane"/>
    <property type="evidence" value="ECO:0007669"/>
    <property type="project" value="UniProtKB-SubCell"/>
</dbReference>
<evidence type="ECO:0000256" key="2">
    <source>
        <dbReference type="ARBA" id="ARBA00006058"/>
    </source>
</evidence>
<feature type="transmembrane region" description="Helical" evidence="7">
    <location>
        <begin position="461"/>
        <end position="485"/>
    </location>
</feature>
<evidence type="ECO:0000313" key="9">
    <source>
        <dbReference type="Proteomes" id="UP001151699"/>
    </source>
</evidence>
<comment type="caution">
    <text evidence="8">The sequence shown here is derived from an EMBL/GenBank/DDBJ whole genome shotgun (WGS) entry which is preliminary data.</text>
</comment>
<dbReference type="OrthoDB" id="8188647at2759"/>
<feature type="transmembrane region" description="Helical" evidence="7">
    <location>
        <begin position="78"/>
        <end position="103"/>
    </location>
</feature>
<evidence type="ECO:0000256" key="1">
    <source>
        <dbReference type="ARBA" id="ARBA00004141"/>
    </source>
</evidence>
<evidence type="ECO:0000256" key="4">
    <source>
        <dbReference type="ARBA" id="ARBA00022989"/>
    </source>
</evidence>